<keyword evidence="3 5" id="KW-0813">Transport</keyword>
<dbReference type="OrthoDB" id="203678at2759"/>
<dbReference type="GO" id="GO:0032456">
    <property type="term" value="P:endocytic recycling"/>
    <property type="evidence" value="ECO:0007669"/>
    <property type="project" value="TreeGrafter"/>
</dbReference>
<dbReference type="PANTHER" id="PTHR15954">
    <property type="entry name" value="VACUOLAR PROTEIN SORTING-ASSOCIATED PROTEIN 51 HOMOLOG"/>
    <property type="match status" value="1"/>
</dbReference>
<dbReference type="InterPro" id="IPR039481">
    <property type="entry name" value="EXOC2/Sec5_N_dom"/>
</dbReference>
<dbReference type="GO" id="GO:0015031">
    <property type="term" value="P:protein transport"/>
    <property type="evidence" value="ECO:0007669"/>
    <property type="project" value="UniProtKB-UniRule"/>
</dbReference>
<reference evidence="8" key="1">
    <citation type="submission" date="2020-01" db="EMBL/GenBank/DDBJ databases">
        <title>Draft genome sequence of the Termite Coptotermes fromosanus.</title>
        <authorList>
            <person name="Itakura S."/>
            <person name="Yosikawa Y."/>
            <person name="Umezawa K."/>
        </authorList>
    </citation>
    <scope>NUCLEOTIDE SEQUENCE [LARGE SCALE GENOMIC DNA]</scope>
</reference>
<dbReference type="GO" id="GO:0048193">
    <property type="term" value="P:Golgi vesicle transport"/>
    <property type="evidence" value="ECO:0007669"/>
    <property type="project" value="TreeGrafter"/>
</dbReference>
<comment type="similarity">
    <text evidence="1 5">Belongs to the VPS51 family.</text>
</comment>
<dbReference type="GO" id="GO:0007030">
    <property type="term" value="P:Golgi organization"/>
    <property type="evidence" value="ECO:0007669"/>
    <property type="project" value="UniProtKB-UniRule"/>
</dbReference>
<evidence type="ECO:0000313" key="8">
    <source>
        <dbReference type="Proteomes" id="UP000502823"/>
    </source>
</evidence>
<keyword evidence="5" id="KW-0333">Golgi apparatus</keyword>
<evidence type="ECO:0000256" key="3">
    <source>
        <dbReference type="ARBA" id="ARBA00022448"/>
    </source>
</evidence>
<keyword evidence="4" id="KW-0175">Coiled coil</keyword>
<organism evidence="7 8">
    <name type="scientific">Coptotermes formosanus</name>
    <name type="common">Formosan subterranean termite</name>
    <dbReference type="NCBI Taxonomy" id="36987"/>
    <lineage>
        <taxon>Eukaryota</taxon>
        <taxon>Metazoa</taxon>
        <taxon>Ecdysozoa</taxon>
        <taxon>Arthropoda</taxon>
        <taxon>Hexapoda</taxon>
        <taxon>Insecta</taxon>
        <taxon>Pterygota</taxon>
        <taxon>Neoptera</taxon>
        <taxon>Polyneoptera</taxon>
        <taxon>Dictyoptera</taxon>
        <taxon>Blattodea</taxon>
        <taxon>Blattoidea</taxon>
        <taxon>Termitoidae</taxon>
        <taxon>Rhinotermitidae</taxon>
        <taxon>Coptotermes</taxon>
    </lineage>
</organism>
<name>A0A6L2PFR4_COPFO</name>
<dbReference type="GO" id="GO:0016020">
    <property type="term" value="C:membrane"/>
    <property type="evidence" value="ECO:0007669"/>
    <property type="project" value="TreeGrafter"/>
</dbReference>
<keyword evidence="5" id="KW-0653">Protein transport</keyword>
<dbReference type="InterPro" id="IPR014812">
    <property type="entry name" value="Vps51"/>
</dbReference>
<dbReference type="GO" id="GO:0006869">
    <property type="term" value="P:lipid transport"/>
    <property type="evidence" value="ECO:0007669"/>
    <property type="project" value="UniProtKB-UniRule"/>
</dbReference>
<dbReference type="GO" id="GO:0007041">
    <property type="term" value="P:lysosomal transport"/>
    <property type="evidence" value="ECO:0007669"/>
    <property type="project" value="TreeGrafter"/>
</dbReference>
<dbReference type="InterPro" id="IPR016159">
    <property type="entry name" value="Cullin_repeat-like_dom_sf"/>
</dbReference>
<dbReference type="AlphaFoldDB" id="A0A6L2PFR4"/>
<dbReference type="EMBL" id="BLKM01000294">
    <property type="protein sequence ID" value="GFG31294.1"/>
    <property type="molecule type" value="Genomic_DNA"/>
</dbReference>
<dbReference type="SUPFAM" id="SSF74788">
    <property type="entry name" value="Cullin repeat-like"/>
    <property type="match status" value="1"/>
</dbReference>
<dbReference type="Proteomes" id="UP000502823">
    <property type="component" value="Unassembled WGS sequence"/>
</dbReference>
<dbReference type="GO" id="GO:0042147">
    <property type="term" value="P:retrograde transport, endosome to Golgi"/>
    <property type="evidence" value="ECO:0007669"/>
    <property type="project" value="UniProtKB-UniRule"/>
</dbReference>
<comment type="subunit">
    <text evidence="5">Component of the Golgi-associated retrograde protein (GARP) complex.</text>
</comment>
<dbReference type="GO" id="GO:1990745">
    <property type="term" value="C:EARP complex"/>
    <property type="evidence" value="ECO:0007669"/>
    <property type="project" value="TreeGrafter"/>
</dbReference>
<proteinExistence type="inferred from homology"/>
<dbReference type="GO" id="GO:0000938">
    <property type="term" value="C:GARP complex"/>
    <property type="evidence" value="ECO:0007669"/>
    <property type="project" value="UniProtKB-UniRule"/>
</dbReference>
<protein>
    <recommendedName>
        <fullName evidence="2 5">Vacuolar protein sorting-associated protein 51 homolog</fullName>
    </recommendedName>
</protein>
<gene>
    <name evidence="7" type="ORF">Cfor_12858</name>
</gene>
<keyword evidence="5" id="KW-0445">Lipid transport</keyword>
<comment type="caution">
    <text evidence="7">The sequence shown here is derived from an EMBL/GenBank/DDBJ whole genome shotgun (WGS) entry which is preliminary data.</text>
</comment>
<sequence length="681" mass="76878">MRLDVTVYTRLPEKRMKSDFKKMEDEMDLLAANMESITSFSEQISCTLQDTRQQIAKLSGVHSLLKRLQFLFKLPGKLKVTLQEGNYSQAVQDYIHAQRVLQQYGNMASFQGIQTECEAIVEELKQKLRDQFKSKEASAKELAESVDLLLQLQEPADCLCAEFLAHAETHLGEQLTVLEGLQDQDIIEFVDIGSSGFLSDLCLVLASYKDMFINRLRTHDVQQCDELDSVASSQLGKFVLCNMQHYFNMVEKRVQREQEGGAGDTVVLVRALDRFHRRLHAMNNLYSDTDFASTGTEIVLHAGRRQCRSHLQSLKIHFCDTLTQVRQSLAAPKLINQGGDGSASLLELLTSLVLATVEKVKSVVQDLLVFCQPDVSFSSKPHFREVFCIDNVREGLVVGFLHHLTATARGFCDSGDSKSPPAILLLLSKMCLEFETSSVHYLLSQTDEWFNIEDCHGSGILTSETEICSNMRAAAQELLNHYVRMQGLSMLRKSVETRDWLHTIEPRTVRAVMKRVVEDIAAVDSQVGALYEEGQQTERSSDSSRRARSACVSRRVYRSNLSSYAPSQLDSNLVTNIQKLFSERIEIFSSVEFSKVSILTGIIKISLKTFLECVRLHTFSRYGLQQIQVDTHYLELYLGRFVADENLVHFLLDEILGSAAHRCLDPVLMEDGVVRQICGRG</sequence>
<dbReference type="InParanoid" id="A0A6L2PFR4"/>
<evidence type="ECO:0000256" key="2">
    <source>
        <dbReference type="ARBA" id="ARBA00016122"/>
    </source>
</evidence>
<feature type="domain" description="Exocyst complex component EXOC2/Sec5 N-terminal" evidence="6">
    <location>
        <begin position="21"/>
        <end position="175"/>
    </location>
</feature>
<accession>A0A6L2PFR4</accession>
<dbReference type="Pfam" id="PF15469">
    <property type="entry name" value="Sec5"/>
    <property type="match status" value="1"/>
</dbReference>
<comment type="subcellular location">
    <subcellularLocation>
        <location evidence="5">Golgi apparatus</location>
        <location evidence="5">trans-Golgi network</location>
    </subcellularLocation>
</comment>
<keyword evidence="8" id="KW-1185">Reference proteome</keyword>
<dbReference type="PANTHER" id="PTHR15954:SF4">
    <property type="entry name" value="VACUOLAR PROTEIN SORTING-ASSOCIATED PROTEIN 51 HOMOLOG"/>
    <property type="match status" value="1"/>
</dbReference>
<evidence type="ECO:0000256" key="1">
    <source>
        <dbReference type="ARBA" id="ARBA00006080"/>
    </source>
</evidence>
<evidence type="ECO:0000313" key="7">
    <source>
        <dbReference type="EMBL" id="GFG31294.1"/>
    </source>
</evidence>
<dbReference type="GO" id="GO:0005829">
    <property type="term" value="C:cytosol"/>
    <property type="evidence" value="ECO:0007669"/>
    <property type="project" value="GOC"/>
</dbReference>
<evidence type="ECO:0000256" key="4">
    <source>
        <dbReference type="ARBA" id="ARBA00023054"/>
    </source>
</evidence>
<evidence type="ECO:0000259" key="6">
    <source>
        <dbReference type="Pfam" id="PF15469"/>
    </source>
</evidence>
<dbReference type="FunCoup" id="A0A6L2PFR4">
    <property type="interactions" value="751"/>
</dbReference>
<comment type="function">
    <text evidence="5">Acts as component of the GARP complex that is involved in retrograde transport from early and late endosomes to the trans-Golgi network (TGN).</text>
</comment>
<evidence type="ECO:0000256" key="5">
    <source>
        <dbReference type="RuleBase" id="RU368010"/>
    </source>
</evidence>